<sequence>MEIVMNKIIFISGIHGVGKDYIANILKKYSKINVYSASDLIKKYSEMDTDIDKKVLNIESNQQNLITSIDTFVKDELFILLGHFCLFDKHYYIKKIDKEIFFKLNLKKIILIVDNTYNIQSRLKKRDNIFFNLALLDKFQNTEIEYANEIASILNIPILKINNDDNNNYDDIINFIKR</sequence>
<reference evidence="1 2" key="1">
    <citation type="submission" date="2012-07" db="EMBL/GenBank/DDBJ databases">
        <title>Genome sequence of Brachyspira sp. 30446, isolated from a pig with mucohaemorrhagic colitis.</title>
        <authorList>
            <person name="Rubin J.E."/>
            <person name="Fernando C."/>
            <person name="Harding J.C.S."/>
            <person name="Hill J.E."/>
        </authorList>
    </citation>
    <scope>NUCLEOTIDE SEQUENCE [LARGE SCALE GENOMIC DNA]</scope>
    <source>
        <strain evidence="1 2">30446</strain>
    </source>
</reference>
<name>A0A2U4F3Z1_9SPIR</name>
<evidence type="ECO:0008006" key="3">
    <source>
        <dbReference type="Google" id="ProtNLM"/>
    </source>
</evidence>
<protein>
    <recommendedName>
        <fullName evidence="3">Adenylate kinase</fullName>
    </recommendedName>
</protein>
<gene>
    <name evidence="1" type="ORF">A966_00705</name>
</gene>
<comment type="caution">
    <text evidence="1">The sequence shown here is derived from an EMBL/GenBank/DDBJ whole genome shotgun (WGS) entry which is preliminary data.</text>
</comment>
<proteinExistence type="predicted"/>
<dbReference type="OrthoDB" id="1850524at2"/>
<accession>A0A2U4F3Z1</accession>
<dbReference type="AlphaFoldDB" id="A0A2U4F3Z1"/>
<dbReference type="EMBL" id="ALNZ01000006">
    <property type="protein sequence ID" value="EKV58259.1"/>
    <property type="molecule type" value="Genomic_DNA"/>
</dbReference>
<dbReference type="Proteomes" id="UP000011663">
    <property type="component" value="Unassembled WGS sequence"/>
</dbReference>
<dbReference type="Pfam" id="PF13207">
    <property type="entry name" value="AAA_17"/>
    <property type="match status" value="1"/>
</dbReference>
<evidence type="ECO:0000313" key="1">
    <source>
        <dbReference type="EMBL" id="EKV58259.1"/>
    </source>
</evidence>
<dbReference type="STRING" id="1289135.A966_00705"/>
<organism evidence="1 2">
    <name type="scientific">Brachyspira hampsonii 30446</name>
    <dbReference type="NCBI Taxonomy" id="1289135"/>
    <lineage>
        <taxon>Bacteria</taxon>
        <taxon>Pseudomonadati</taxon>
        <taxon>Spirochaetota</taxon>
        <taxon>Spirochaetia</taxon>
        <taxon>Brachyspirales</taxon>
        <taxon>Brachyspiraceae</taxon>
        <taxon>Brachyspira</taxon>
    </lineage>
</organism>
<dbReference type="Gene3D" id="3.40.50.300">
    <property type="entry name" value="P-loop containing nucleotide triphosphate hydrolases"/>
    <property type="match status" value="1"/>
</dbReference>
<dbReference type="InterPro" id="IPR027417">
    <property type="entry name" value="P-loop_NTPase"/>
</dbReference>
<dbReference type="SUPFAM" id="SSF52540">
    <property type="entry name" value="P-loop containing nucleoside triphosphate hydrolases"/>
    <property type="match status" value="1"/>
</dbReference>
<evidence type="ECO:0000313" key="2">
    <source>
        <dbReference type="Proteomes" id="UP000011663"/>
    </source>
</evidence>